<reference evidence="2 3" key="1">
    <citation type="submission" date="2018-02" db="EMBL/GenBank/DDBJ databases">
        <title>Comparative genomes isolates from brazilian mangrove.</title>
        <authorList>
            <person name="Araujo J.E."/>
            <person name="Taketani R.G."/>
            <person name="Silva M.C.P."/>
            <person name="Loureco M.V."/>
            <person name="Andreote F.D."/>
        </authorList>
    </citation>
    <scope>NUCLEOTIDE SEQUENCE [LARGE SCALE GENOMIC DNA]</scope>
    <source>
        <strain evidence="2 3">Nap-Phe MGV</strain>
    </source>
</reference>
<evidence type="ECO:0000256" key="1">
    <source>
        <dbReference type="SAM" id="Phobius"/>
    </source>
</evidence>
<keyword evidence="1" id="KW-0472">Membrane</keyword>
<name>A0A2S8GUU1_9BACT</name>
<accession>A0A2S8GUU1</accession>
<dbReference type="RefSeq" id="WP_105333429.1">
    <property type="nucleotide sequence ID" value="NZ_PUHZ01000001.1"/>
</dbReference>
<feature type="transmembrane region" description="Helical" evidence="1">
    <location>
        <begin position="76"/>
        <end position="105"/>
    </location>
</feature>
<sequence length="123" mass="13240">MKPFLLAIIISFSGFLLGNIVAGWMANMLEASLAVPPDVTYATVFALLLSFAIQMAQRANGEAVEFGPAIESSALFAAFAAVFYTSQVSITATIVLTMFLGAYLLTRQSPTVRRMFASKSDRC</sequence>
<keyword evidence="1" id="KW-1133">Transmembrane helix</keyword>
<proteinExistence type="predicted"/>
<protein>
    <submittedName>
        <fullName evidence="2">Uncharacterized protein</fullName>
    </submittedName>
</protein>
<dbReference type="Proteomes" id="UP000237819">
    <property type="component" value="Unassembled WGS sequence"/>
</dbReference>
<keyword evidence="1" id="KW-0812">Transmembrane</keyword>
<dbReference type="EMBL" id="PUHZ01000001">
    <property type="protein sequence ID" value="PQO48198.1"/>
    <property type="molecule type" value="Genomic_DNA"/>
</dbReference>
<gene>
    <name evidence="2" type="ORF">C5Y93_00505</name>
</gene>
<comment type="caution">
    <text evidence="2">The sequence shown here is derived from an EMBL/GenBank/DDBJ whole genome shotgun (WGS) entry which is preliminary data.</text>
</comment>
<evidence type="ECO:0000313" key="2">
    <source>
        <dbReference type="EMBL" id="PQO48198.1"/>
    </source>
</evidence>
<evidence type="ECO:0000313" key="3">
    <source>
        <dbReference type="Proteomes" id="UP000237819"/>
    </source>
</evidence>
<feature type="transmembrane region" description="Helical" evidence="1">
    <location>
        <begin position="6"/>
        <end position="27"/>
    </location>
</feature>
<feature type="transmembrane region" description="Helical" evidence="1">
    <location>
        <begin position="39"/>
        <end position="56"/>
    </location>
</feature>
<organism evidence="2 3">
    <name type="scientific">Blastopirellula marina</name>
    <dbReference type="NCBI Taxonomy" id="124"/>
    <lineage>
        <taxon>Bacteria</taxon>
        <taxon>Pseudomonadati</taxon>
        <taxon>Planctomycetota</taxon>
        <taxon>Planctomycetia</taxon>
        <taxon>Pirellulales</taxon>
        <taxon>Pirellulaceae</taxon>
        <taxon>Blastopirellula</taxon>
    </lineage>
</organism>
<dbReference type="AlphaFoldDB" id="A0A2S8GUU1"/>